<protein>
    <submittedName>
        <fullName evidence="2">Uncharacterized protein</fullName>
    </submittedName>
</protein>
<organism evidence="2 3">
    <name type="scientific">Aliarcobacter cryaerophilus</name>
    <dbReference type="NCBI Taxonomy" id="28198"/>
    <lineage>
        <taxon>Bacteria</taxon>
        <taxon>Pseudomonadati</taxon>
        <taxon>Campylobacterota</taxon>
        <taxon>Epsilonproteobacteria</taxon>
        <taxon>Campylobacterales</taxon>
        <taxon>Arcobacteraceae</taxon>
        <taxon>Aliarcobacter</taxon>
    </lineage>
</organism>
<dbReference type="RefSeq" id="WP_105915923.1">
    <property type="nucleotide sequence ID" value="NZ_NXGE01000007.1"/>
</dbReference>
<sequence>MQKETLNLSAWEQIKEKVKRWFGKGEYGTARDFLNLHKMRENSIDLEFLLLTKEFKENGLKKDVYGTQYDLKQEFKDFEERKDKGEFVGENEQKALDFLKKYKLKLSALDSKVDELANLKKEIATIKSVISGNDLDVKKEEELQSYKTYQEAENEKERARRQRWREKGL</sequence>
<proteinExistence type="predicted"/>
<comment type="caution">
    <text evidence="2">The sequence shown here is derived from an EMBL/GenBank/DDBJ whole genome shotgun (WGS) entry which is preliminary data.</text>
</comment>
<feature type="compositionally biased region" description="Basic residues" evidence="1">
    <location>
        <begin position="159"/>
        <end position="169"/>
    </location>
</feature>
<name>A0A2S9T4B2_9BACT</name>
<dbReference type="EMBL" id="NXGE01000007">
    <property type="protein sequence ID" value="PRM93671.1"/>
    <property type="molecule type" value="Genomic_DNA"/>
</dbReference>
<accession>A0A2S9T4B2</accession>
<reference evidence="2 3" key="1">
    <citation type="submission" date="2017-09" db="EMBL/GenBank/DDBJ databases">
        <title>Reassesment of A. cryaerophilus.</title>
        <authorList>
            <person name="Perez-Cataluna A."/>
            <person name="Collado L."/>
            <person name="Salgado O."/>
            <person name="Lefinanco V."/>
            <person name="Figueras M.J."/>
        </authorList>
    </citation>
    <scope>NUCLEOTIDE SEQUENCE [LARGE SCALE GENOMIC DNA]</scope>
    <source>
        <strain evidence="2 3">LMG 10210</strain>
    </source>
</reference>
<feature type="region of interest" description="Disordered" evidence="1">
    <location>
        <begin position="148"/>
        <end position="169"/>
    </location>
</feature>
<dbReference type="Proteomes" id="UP000238281">
    <property type="component" value="Unassembled WGS sequence"/>
</dbReference>
<evidence type="ECO:0000313" key="2">
    <source>
        <dbReference type="EMBL" id="PRM93671.1"/>
    </source>
</evidence>
<dbReference type="AlphaFoldDB" id="A0A2S9T4B2"/>
<evidence type="ECO:0000256" key="1">
    <source>
        <dbReference type="SAM" id="MobiDB-lite"/>
    </source>
</evidence>
<gene>
    <name evidence="2" type="ORF">CJ673_09350</name>
</gene>
<evidence type="ECO:0000313" key="3">
    <source>
        <dbReference type="Proteomes" id="UP000238281"/>
    </source>
</evidence>